<sequence length="304" mass="33617">MKRMKKIIPAAFVLSSALLVAPGFSSAATDTSTNVGNLPVVINSQEAKAPMTAEQVESSGVPIPQAPMGPYQEFPYEAYSSTQYGDLIDYVYVDLYAKKGQTLSTKDLKETPFLIVLPDGTRVNEVKDDYNLTFTPGKVAYTIGLPKEKFKDILSDTKLKKDIYWKLIDSNIVDKNSGYHWSKTVTSGLSKSNTLGFALTVGFEAGFGETAKFTTSLTTSFESNTTITDETSTTKTFDFNPKPDYAYDQYRTALYQQVAKYSVQPGSKLNEFINSANNSSGDYEFKLKQEYNYPVDVLVALTSK</sequence>
<keyword evidence="1" id="KW-0732">Signal</keyword>
<dbReference type="AlphaFoldDB" id="A0A109GF85"/>
<dbReference type="EMBL" id="LRPH01000035">
    <property type="protein sequence ID" value="KWU65523.1"/>
    <property type="molecule type" value="Genomic_DNA"/>
</dbReference>
<gene>
    <name evidence="2" type="ORF">AWW70_09850</name>
</gene>
<proteinExistence type="predicted"/>
<comment type="caution">
    <text evidence="2">The sequence shown here is derived from an EMBL/GenBank/DDBJ whole genome shotgun (WGS) entry which is preliminary data.</text>
</comment>
<name>A0A109GF85_BACMY</name>
<accession>A0A109GF85</accession>
<evidence type="ECO:0000313" key="3">
    <source>
        <dbReference type="Proteomes" id="UP000065797"/>
    </source>
</evidence>
<dbReference type="RefSeq" id="WP_060749709.1">
    <property type="nucleotide sequence ID" value="NZ_LRPH01000035.1"/>
</dbReference>
<protein>
    <recommendedName>
        <fullName evidence="4">WxL domain-containing protein</fullName>
    </recommendedName>
</protein>
<evidence type="ECO:0000313" key="2">
    <source>
        <dbReference type="EMBL" id="KWU65523.1"/>
    </source>
</evidence>
<feature type="signal peptide" evidence="1">
    <location>
        <begin position="1"/>
        <end position="27"/>
    </location>
</feature>
<organism evidence="2 3">
    <name type="scientific">Bacillus mycoides</name>
    <dbReference type="NCBI Taxonomy" id="1405"/>
    <lineage>
        <taxon>Bacteria</taxon>
        <taxon>Bacillati</taxon>
        <taxon>Bacillota</taxon>
        <taxon>Bacilli</taxon>
        <taxon>Bacillales</taxon>
        <taxon>Bacillaceae</taxon>
        <taxon>Bacillus</taxon>
        <taxon>Bacillus cereus group</taxon>
    </lineage>
</organism>
<reference evidence="2 3" key="1">
    <citation type="submission" date="2016-01" db="EMBL/GenBank/DDBJ databases">
        <authorList>
            <person name="McClelland M."/>
            <person name="Jain A."/>
            <person name="Saraogi P."/>
            <person name="Mendelson R."/>
            <person name="Westerman R."/>
            <person name="SanMiguel P."/>
            <person name="Csonka L."/>
        </authorList>
    </citation>
    <scope>NUCLEOTIDE SEQUENCE [LARGE SCALE GENOMIC DNA]</scope>
    <source>
        <strain evidence="2 3">PE8-15</strain>
    </source>
</reference>
<evidence type="ECO:0008006" key="4">
    <source>
        <dbReference type="Google" id="ProtNLM"/>
    </source>
</evidence>
<dbReference type="SUPFAM" id="SSF56973">
    <property type="entry name" value="Aerolisin/ETX pore-forming domain"/>
    <property type="match status" value="1"/>
</dbReference>
<dbReference type="Proteomes" id="UP000065797">
    <property type="component" value="Unassembled WGS sequence"/>
</dbReference>
<evidence type="ECO:0000256" key="1">
    <source>
        <dbReference type="SAM" id="SignalP"/>
    </source>
</evidence>
<feature type="chain" id="PRO_5007135270" description="WxL domain-containing protein" evidence="1">
    <location>
        <begin position="28"/>
        <end position="304"/>
    </location>
</feature>